<organism evidence="1 2">
    <name type="scientific">Chryseobacterium taeanense</name>
    <dbReference type="NCBI Taxonomy" id="311334"/>
    <lineage>
        <taxon>Bacteria</taxon>
        <taxon>Pseudomonadati</taxon>
        <taxon>Bacteroidota</taxon>
        <taxon>Flavobacteriia</taxon>
        <taxon>Flavobacteriales</taxon>
        <taxon>Weeksellaceae</taxon>
        <taxon>Chryseobacterium group</taxon>
        <taxon>Chryseobacterium</taxon>
    </lineage>
</organism>
<gene>
    <name evidence="1" type="ORF">SAMN05421846_102323</name>
</gene>
<name>A0A1G8FX82_9FLAO</name>
<evidence type="ECO:0000313" key="2">
    <source>
        <dbReference type="Proteomes" id="UP000198869"/>
    </source>
</evidence>
<sequence length="91" mass="11000">MQGIEPKFHHSLTERLKYYSFLLKETADESELQQCDAMIRASELSDLYQDYLNNKRKLEVSIKNYRDHHQSLQKLLTPKIRYLIKKSKKRQ</sequence>
<proteinExistence type="predicted"/>
<dbReference type="OrthoDB" id="1273940at2"/>
<evidence type="ECO:0000313" key="1">
    <source>
        <dbReference type="EMBL" id="SDH86685.1"/>
    </source>
</evidence>
<dbReference type="RefSeq" id="WP_089855532.1">
    <property type="nucleotide sequence ID" value="NZ_FNDW01000002.1"/>
</dbReference>
<dbReference type="STRING" id="311334.SAMN05421846_102323"/>
<keyword evidence="2" id="KW-1185">Reference proteome</keyword>
<dbReference type="EMBL" id="FNDW01000002">
    <property type="protein sequence ID" value="SDH86685.1"/>
    <property type="molecule type" value="Genomic_DNA"/>
</dbReference>
<dbReference type="AlphaFoldDB" id="A0A1G8FX82"/>
<accession>A0A1G8FX82</accession>
<reference evidence="2" key="1">
    <citation type="submission" date="2016-10" db="EMBL/GenBank/DDBJ databases">
        <authorList>
            <person name="Varghese N."/>
            <person name="Submissions S."/>
        </authorList>
    </citation>
    <scope>NUCLEOTIDE SEQUENCE [LARGE SCALE GENOMIC DNA]</scope>
    <source>
        <strain evidence="2">DSM 17071</strain>
    </source>
</reference>
<dbReference type="Proteomes" id="UP000198869">
    <property type="component" value="Unassembled WGS sequence"/>
</dbReference>
<protein>
    <submittedName>
        <fullName evidence="1">Uncharacterized protein</fullName>
    </submittedName>
</protein>